<dbReference type="KEGG" id="rca:Rcas_1316"/>
<dbReference type="AlphaFoldDB" id="A7NIV0"/>
<sequence length="96" mass="10602">MWNAEDLLAQSKNEPEPHALVFARIARHITASIEQSIFDVKRFPPSSRSQNPLDHGRGALRRKHYARCTEKASIGMGAAVHALSYHTPSARDGIGV</sequence>
<dbReference type="HOGENOM" id="CLU_2357932_0_0_0"/>
<accession>A7NIV0</accession>
<evidence type="ECO:0000313" key="3">
    <source>
        <dbReference type="Proteomes" id="UP000000263"/>
    </source>
</evidence>
<evidence type="ECO:0000313" key="1">
    <source>
        <dbReference type="EMBL" id="ABU57408.1"/>
    </source>
</evidence>
<proteinExistence type="predicted"/>
<dbReference type="EMBL" id="CP000804">
    <property type="protein sequence ID" value="ABU57412.1"/>
    <property type="molecule type" value="Genomic_DNA"/>
</dbReference>
<evidence type="ECO:0000313" key="2">
    <source>
        <dbReference type="EMBL" id="ABU57412.1"/>
    </source>
</evidence>
<keyword evidence="3" id="KW-1185">Reference proteome</keyword>
<organism evidence="1 3">
    <name type="scientific">Roseiflexus castenholzii (strain DSM 13941 / HLO8)</name>
    <dbReference type="NCBI Taxonomy" id="383372"/>
    <lineage>
        <taxon>Bacteria</taxon>
        <taxon>Bacillati</taxon>
        <taxon>Chloroflexota</taxon>
        <taxon>Chloroflexia</taxon>
        <taxon>Chloroflexales</taxon>
        <taxon>Roseiflexineae</taxon>
        <taxon>Roseiflexaceae</taxon>
        <taxon>Roseiflexus</taxon>
    </lineage>
</organism>
<dbReference type="EMBL" id="CP000804">
    <property type="protein sequence ID" value="ABU57408.1"/>
    <property type="molecule type" value="Genomic_DNA"/>
</dbReference>
<dbReference type="KEGG" id="rca:Rcas_1311"/>
<reference evidence="1 3" key="1">
    <citation type="submission" date="2007-08" db="EMBL/GenBank/DDBJ databases">
        <title>Complete sequence of Roseiflexus castenholzii DSM 13941.</title>
        <authorList>
            <consortium name="US DOE Joint Genome Institute"/>
            <person name="Copeland A."/>
            <person name="Lucas S."/>
            <person name="Lapidus A."/>
            <person name="Barry K."/>
            <person name="Glavina del Rio T."/>
            <person name="Dalin E."/>
            <person name="Tice H."/>
            <person name="Pitluck S."/>
            <person name="Thompson L.S."/>
            <person name="Brettin T."/>
            <person name="Bruce D."/>
            <person name="Detter J.C."/>
            <person name="Han C."/>
            <person name="Tapia R."/>
            <person name="Schmutz J."/>
            <person name="Larimer F."/>
            <person name="Land M."/>
            <person name="Hauser L."/>
            <person name="Kyrpides N."/>
            <person name="Mikhailova N."/>
            <person name="Bryant D.A."/>
            <person name="Hanada S."/>
            <person name="Tsukatani Y."/>
            <person name="Richardson P."/>
        </authorList>
    </citation>
    <scope>NUCLEOTIDE SEQUENCE [LARGE SCALE GENOMIC DNA]</scope>
    <source>
        <strain evidence="1">DSM 13941</strain>
        <strain evidence="3">DSM 13941 / HLO8</strain>
    </source>
</reference>
<protein>
    <submittedName>
        <fullName evidence="1">Uncharacterized protein</fullName>
    </submittedName>
</protein>
<dbReference type="Proteomes" id="UP000000263">
    <property type="component" value="Chromosome"/>
</dbReference>
<name>A7NIV0_ROSCS</name>
<gene>
    <name evidence="1" type="ordered locus">Rcas_1311</name>
    <name evidence="2" type="ordered locus">Rcas_1316</name>
</gene>